<protein>
    <submittedName>
        <fullName evidence="2">Uncharacterized protein</fullName>
    </submittedName>
</protein>
<evidence type="ECO:0000313" key="3">
    <source>
        <dbReference type="Proteomes" id="UP001596098"/>
    </source>
</evidence>
<name>A0ABW1QUY9_9ACTN</name>
<organism evidence="2 3">
    <name type="scientific">Nocardioides yefusunii</name>
    <dbReference type="NCBI Taxonomy" id="2500546"/>
    <lineage>
        <taxon>Bacteria</taxon>
        <taxon>Bacillati</taxon>
        <taxon>Actinomycetota</taxon>
        <taxon>Actinomycetes</taxon>
        <taxon>Propionibacteriales</taxon>
        <taxon>Nocardioidaceae</taxon>
        <taxon>Nocardioides</taxon>
    </lineage>
</organism>
<evidence type="ECO:0000256" key="1">
    <source>
        <dbReference type="SAM" id="MobiDB-lite"/>
    </source>
</evidence>
<proteinExistence type="predicted"/>
<dbReference type="RefSeq" id="WP_128221161.1">
    <property type="nucleotide sequence ID" value="NZ_CP034929.1"/>
</dbReference>
<feature type="region of interest" description="Disordered" evidence="1">
    <location>
        <begin position="121"/>
        <end position="158"/>
    </location>
</feature>
<evidence type="ECO:0000313" key="2">
    <source>
        <dbReference type="EMBL" id="MFC6153322.1"/>
    </source>
</evidence>
<gene>
    <name evidence="2" type="ORF">ACFPWU_06540</name>
</gene>
<sequence length="158" mass="16241">MSDEASHEQPGAPDGVGSLAQEAAKFAGAFATWAVQHGSDVTHQAADLAGQVREGVKESVKEHVHEADAHFATGSAECTVCPVCRTVAAVREVSPEVKAHLTTAATSLVAVASTLLSTVAEARHAARPDTAPPPTAPPSSARPTQETPVEHIDLDPEA</sequence>
<dbReference type="EMBL" id="JBHSQI010000003">
    <property type="protein sequence ID" value="MFC6153322.1"/>
    <property type="molecule type" value="Genomic_DNA"/>
</dbReference>
<dbReference type="Proteomes" id="UP001596098">
    <property type="component" value="Unassembled WGS sequence"/>
</dbReference>
<keyword evidence="3" id="KW-1185">Reference proteome</keyword>
<comment type="caution">
    <text evidence="2">The sequence shown here is derived from an EMBL/GenBank/DDBJ whole genome shotgun (WGS) entry which is preliminary data.</text>
</comment>
<accession>A0ABW1QUY9</accession>
<feature type="compositionally biased region" description="Basic and acidic residues" evidence="1">
    <location>
        <begin position="148"/>
        <end position="158"/>
    </location>
</feature>
<reference evidence="3" key="1">
    <citation type="journal article" date="2019" name="Int. J. Syst. Evol. Microbiol.">
        <title>The Global Catalogue of Microorganisms (GCM) 10K type strain sequencing project: providing services to taxonomists for standard genome sequencing and annotation.</title>
        <authorList>
            <consortium name="The Broad Institute Genomics Platform"/>
            <consortium name="The Broad Institute Genome Sequencing Center for Infectious Disease"/>
            <person name="Wu L."/>
            <person name="Ma J."/>
        </authorList>
    </citation>
    <scope>NUCLEOTIDE SEQUENCE [LARGE SCALE GENOMIC DNA]</scope>
    <source>
        <strain evidence="3">DFY28</strain>
    </source>
</reference>